<organism evidence="3">
    <name type="scientific">Taenia asiatica</name>
    <name type="common">Asian tapeworm</name>
    <dbReference type="NCBI Taxonomy" id="60517"/>
    <lineage>
        <taxon>Eukaryota</taxon>
        <taxon>Metazoa</taxon>
        <taxon>Spiralia</taxon>
        <taxon>Lophotrochozoa</taxon>
        <taxon>Platyhelminthes</taxon>
        <taxon>Cestoda</taxon>
        <taxon>Eucestoda</taxon>
        <taxon>Cyclophyllidea</taxon>
        <taxon>Taeniidae</taxon>
        <taxon>Taenia</taxon>
    </lineage>
</organism>
<dbReference type="AlphaFoldDB" id="A0A0R3W0G6"/>
<gene>
    <name evidence="1" type="ORF">TASK_LOCUS3162</name>
</gene>
<name>A0A0R3W0G6_TAEAS</name>
<dbReference type="Proteomes" id="UP000282613">
    <property type="component" value="Unassembled WGS sequence"/>
</dbReference>
<keyword evidence="2" id="KW-1185">Reference proteome</keyword>
<evidence type="ECO:0000313" key="1">
    <source>
        <dbReference type="EMBL" id="VDK27568.1"/>
    </source>
</evidence>
<evidence type="ECO:0000313" key="2">
    <source>
        <dbReference type="Proteomes" id="UP000282613"/>
    </source>
</evidence>
<proteinExistence type="predicted"/>
<accession>A0A0R3W0G6</accession>
<reference evidence="3" key="1">
    <citation type="submission" date="2017-02" db="UniProtKB">
        <authorList>
            <consortium name="WormBaseParasite"/>
        </authorList>
    </citation>
    <scope>IDENTIFICATION</scope>
</reference>
<evidence type="ECO:0000313" key="3">
    <source>
        <dbReference type="WBParaSite" id="TASK_0000316001-mRNA-1"/>
    </source>
</evidence>
<dbReference type="WBParaSite" id="TASK_0000316001-mRNA-1">
    <property type="protein sequence ID" value="TASK_0000316001-mRNA-1"/>
    <property type="gene ID" value="TASK_0000316001"/>
</dbReference>
<reference evidence="1 2" key="2">
    <citation type="submission" date="2018-11" db="EMBL/GenBank/DDBJ databases">
        <authorList>
            <consortium name="Pathogen Informatics"/>
        </authorList>
    </citation>
    <scope>NUCLEOTIDE SEQUENCE [LARGE SCALE GENOMIC DNA]</scope>
</reference>
<protein>
    <submittedName>
        <fullName evidence="3">P-loop containing nucleoside triphosphatehydrolases superfamily protein</fullName>
    </submittedName>
</protein>
<sequence>MHWQISFPDDGDPKAIHIALNSVSDHVSVTVIPSTAPSPPINYVTVKPDCLSCPTLYVAALASTRRLCGAILAGYLGSQSYSIIPHSHFYLATILCLPHRLYWAGMWNSKGSGIEGDGPNSESCSAAYGNVEVTLQGTKTGHC</sequence>
<dbReference type="EMBL" id="UYRS01006475">
    <property type="protein sequence ID" value="VDK27568.1"/>
    <property type="molecule type" value="Genomic_DNA"/>
</dbReference>